<evidence type="ECO:0000256" key="4">
    <source>
        <dbReference type="ARBA" id="ARBA00022692"/>
    </source>
</evidence>
<dbReference type="PRINTS" id="PR01262">
    <property type="entry name" value="INNEXIN"/>
</dbReference>
<evidence type="ECO:0000313" key="11">
    <source>
        <dbReference type="Proteomes" id="UP000085678"/>
    </source>
</evidence>
<accession>A0A1S3JZC6</accession>
<dbReference type="FunCoup" id="A0A1S3JZC6">
    <property type="interactions" value="124"/>
</dbReference>
<evidence type="ECO:0000256" key="3">
    <source>
        <dbReference type="ARBA" id="ARBA00022475"/>
    </source>
</evidence>
<evidence type="ECO:0000256" key="2">
    <source>
        <dbReference type="ARBA" id="ARBA00022448"/>
    </source>
</evidence>
<keyword evidence="2 9" id="KW-0813">Transport</keyword>
<evidence type="ECO:0000256" key="10">
    <source>
        <dbReference type="SAM" id="MobiDB-lite"/>
    </source>
</evidence>
<dbReference type="KEGG" id="lak:106177223"/>
<dbReference type="AlphaFoldDB" id="A0A1S3JZC6"/>
<sequence length="476" mass="55836">MPRFFQRQQSRTQQRVRERETGCRSIRRQARILHRLPSKVAGEPRVQQLREQHGQGTGSHIRYVHSSSSLGFFTGIGGMSGFLDVLGKVGKGLRSDDDFFDRLSHRYTAIIFIVFALVVSTKQYVGDPITCWTPTHFTDAHEDYTNNYCWIKNTYYTAFDERIPEKWEPHEHIGYYQWVPIVLMVQALMFYIPCIVWRLLNGRTGVDMNTIVKSLSGNESLNPDAREGTIRYLVRHLDRYFDHQRDLSKGCFANCKQLISKHCICLFCGRRYGNYLIALYLIIKVIYLANVIGQLFLLNAFLGTNYHIYGFEVIGDLMNKRSWKESGQFPRVTLCDFEIRFLGGVSNIHRHTVQCVLPINLFNEKIYIFIWFWLVFVSAATVFGFLTWLSMLFQRERRHYIRKYLKLMERIESNCDTKMTHAFIEKYLRQDGVFILKLLGRNTNDVVVAEMIDALWEYFTEQKRNIHPGNGTEIDV</sequence>
<dbReference type="RefSeq" id="XP_013415386.1">
    <property type="nucleotide sequence ID" value="XM_013559932.1"/>
</dbReference>
<dbReference type="PANTHER" id="PTHR11893">
    <property type="entry name" value="INNEXIN"/>
    <property type="match status" value="1"/>
</dbReference>
<dbReference type="Proteomes" id="UP000085678">
    <property type="component" value="Unplaced"/>
</dbReference>
<evidence type="ECO:0000256" key="6">
    <source>
        <dbReference type="ARBA" id="ARBA00023065"/>
    </source>
</evidence>
<organism evidence="11 12">
    <name type="scientific">Lingula anatina</name>
    <name type="common">Brachiopod</name>
    <name type="synonym">Lingula unguis</name>
    <dbReference type="NCBI Taxonomy" id="7574"/>
    <lineage>
        <taxon>Eukaryota</taxon>
        <taxon>Metazoa</taxon>
        <taxon>Spiralia</taxon>
        <taxon>Lophotrochozoa</taxon>
        <taxon>Brachiopoda</taxon>
        <taxon>Linguliformea</taxon>
        <taxon>Lingulata</taxon>
        <taxon>Lingulida</taxon>
        <taxon>Linguloidea</taxon>
        <taxon>Lingulidae</taxon>
        <taxon>Lingula</taxon>
    </lineage>
</organism>
<dbReference type="STRING" id="7574.A0A1S3JZC6"/>
<dbReference type="Pfam" id="PF00876">
    <property type="entry name" value="Innexin"/>
    <property type="match status" value="1"/>
</dbReference>
<dbReference type="PANTHER" id="PTHR11893:SF36">
    <property type="entry name" value="INNEXIN-5"/>
    <property type="match status" value="1"/>
</dbReference>
<evidence type="ECO:0000256" key="7">
    <source>
        <dbReference type="ARBA" id="ARBA00023136"/>
    </source>
</evidence>
<reference evidence="12" key="1">
    <citation type="submission" date="2025-08" db="UniProtKB">
        <authorList>
            <consortium name="RefSeq"/>
        </authorList>
    </citation>
    <scope>IDENTIFICATION</scope>
    <source>
        <tissue evidence="12">Gonads</tissue>
    </source>
</reference>
<evidence type="ECO:0000256" key="9">
    <source>
        <dbReference type="RuleBase" id="RU010713"/>
    </source>
</evidence>
<dbReference type="GO" id="GO:0005921">
    <property type="term" value="C:gap junction"/>
    <property type="evidence" value="ECO:0007669"/>
    <property type="project" value="UniProtKB-UniRule"/>
</dbReference>
<keyword evidence="5 9" id="KW-1133">Transmembrane helix</keyword>
<keyword evidence="6 9" id="KW-0406">Ion transport</keyword>
<proteinExistence type="inferred from homology"/>
<dbReference type="GO" id="GO:0005886">
    <property type="term" value="C:plasma membrane"/>
    <property type="evidence" value="ECO:0007669"/>
    <property type="project" value="UniProtKB-SubCell"/>
</dbReference>
<feature type="transmembrane region" description="Helical" evidence="9">
    <location>
        <begin position="366"/>
        <end position="393"/>
    </location>
</feature>
<dbReference type="OrthoDB" id="5867527at2759"/>
<keyword evidence="7 9" id="KW-0472">Membrane</keyword>
<feature type="region of interest" description="Disordered" evidence="10">
    <location>
        <begin position="1"/>
        <end position="21"/>
    </location>
</feature>
<evidence type="ECO:0000256" key="1">
    <source>
        <dbReference type="ARBA" id="ARBA00004651"/>
    </source>
</evidence>
<keyword evidence="4 9" id="KW-0812">Transmembrane</keyword>
<feature type="compositionally biased region" description="Low complexity" evidence="10">
    <location>
        <begin position="1"/>
        <end position="13"/>
    </location>
</feature>
<comment type="function">
    <text evidence="9">Structural component of the gap junctions.</text>
</comment>
<evidence type="ECO:0000256" key="8">
    <source>
        <dbReference type="ARBA" id="ARBA00023303"/>
    </source>
</evidence>
<dbReference type="GO" id="GO:0034220">
    <property type="term" value="P:monoatomic ion transmembrane transport"/>
    <property type="evidence" value="ECO:0007669"/>
    <property type="project" value="UniProtKB-KW"/>
</dbReference>
<dbReference type="GeneID" id="106177223"/>
<evidence type="ECO:0000256" key="5">
    <source>
        <dbReference type="ARBA" id="ARBA00022989"/>
    </source>
</evidence>
<dbReference type="PROSITE" id="PS51013">
    <property type="entry name" value="PANNEXIN"/>
    <property type="match status" value="1"/>
</dbReference>
<name>A0A1S3JZC6_LINAN</name>
<dbReference type="InParanoid" id="A0A1S3JZC6"/>
<protein>
    <recommendedName>
        <fullName evidence="9">Innexin</fullName>
    </recommendedName>
</protein>
<dbReference type="InterPro" id="IPR000990">
    <property type="entry name" value="Innexin"/>
</dbReference>
<evidence type="ECO:0000313" key="12">
    <source>
        <dbReference type="RefSeq" id="XP_013415386.1"/>
    </source>
</evidence>
<feature type="transmembrane region" description="Helical" evidence="9">
    <location>
        <begin position="175"/>
        <end position="200"/>
    </location>
</feature>
<keyword evidence="8 9" id="KW-0407">Ion channel</keyword>
<keyword evidence="3" id="KW-1003">Cell membrane</keyword>
<feature type="transmembrane region" description="Helical" evidence="9">
    <location>
        <begin position="277"/>
        <end position="302"/>
    </location>
</feature>
<comment type="subcellular location">
    <subcellularLocation>
        <location evidence="1 9">Cell membrane</location>
        <topology evidence="1 9">Multi-pass membrane protein</topology>
    </subcellularLocation>
</comment>
<comment type="similarity">
    <text evidence="9">Belongs to the pannexin family.</text>
</comment>
<keyword evidence="11" id="KW-1185">Reference proteome</keyword>
<feature type="transmembrane region" description="Helical" evidence="9">
    <location>
        <begin position="107"/>
        <end position="125"/>
    </location>
</feature>
<gene>
    <name evidence="12" type="primary">LOC106177223</name>
    <name evidence="9" type="synonym">inx</name>
</gene>